<dbReference type="PANTHER" id="PTHR10622">
    <property type="entry name" value="HET DOMAIN-CONTAINING PROTEIN"/>
    <property type="match status" value="1"/>
</dbReference>
<accession>A0AAN6PLS7</accession>
<protein>
    <submittedName>
        <fullName evidence="3">Heterokaryon incompatibility protein-domain-containing protein</fullName>
    </submittedName>
</protein>
<dbReference type="Pfam" id="PF26640">
    <property type="entry name" value="DUF8212"/>
    <property type="match status" value="1"/>
</dbReference>
<proteinExistence type="predicted"/>
<dbReference type="AlphaFoldDB" id="A0AAN6PLS7"/>
<dbReference type="PANTHER" id="PTHR10622:SF10">
    <property type="entry name" value="HET DOMAIN-CONTAINING PROTEIN"/>
    <property type="match status" value="1"/>
</dbReference>
<evidence type="ECO:0000259" key="2">
    <source>
        <dbReference type="Pfam" id="PF26640"/>
    </source>
</evidence>
<sequence>MRLINVHTREIREFLSDSDIEPYAILSHTWAEEEVTFEDFQSLPKDTLTAKKGYTKIDYCCLQAAADGYDWAWVDTCCIDKRSSAELSEAINSMFRWYKESAVCYAYFADVQAHTDPVLLHTELAGARWFTRGWTLQELLAPRDMVLYAHDWKRIGTRLEMSDSLSQITRIEVKYLCGSLPLDTASVSKRMSWAARRNTSRTEDLAYCLLGLFDVNMALLYGEGKKAFGRLQKKIIKANPLDHTLFAWGRIVDQPKRQVTDIKQLKGLEPIPWDANEARTPFRGLLAESPRDFLESAGFSPWRGADTFYSPTLGSSAHPLYPTVAGLSVIVELPVLGSTPSAVHHWPVLQVAQLRPLWFAILLCESEIAQSPLVLLPLYPWGDARFGRTDELMYLSTTPGFAELFEMRQYLQIEPQKHRDPQPGDVLVRLWGDAALYHVSWGFYEGDIISVMEEGIIRIPKNVSVGRLWAMYCSLTKTDTRLGFAIVFDRVQCERALPGLGAVSVSLLPLLMDDSTAKDSITTQGFTWWRPSSSRISEGRFKSLFGRSMAIPEDTWRLDVPPFPVVKVHIKRMERGPGTADTFSVVDVTILDRDV</sequence>
<gene>
    <name evidence="3" type="ORF">C8A01DRAFT_14790</name>
</gene>
<evidence type="ECO:0000313" key="4">
    <source>
        <dbReference type="Proteomes" id="UP001303115"/>
    </source>
</evidence>
<feature type="domain" description="Heterokaryon incompatibility" evidence="1">
    <location>
        <begin position="23"/>
        <end position="115"/>
    </location>
</feature>
<organism evidence="3 4">
    <name type="scientific">Parachaetomium inaequale</name>
    <dbReference type="NCBI Taxonomy" id="2588326"/>
    <lineage>
        <taxon>Eukaryota</taxon>
        <taxon>Fungi</taxon>
        <taxon>Dikarya</taxon>
        <taxon>Ascomycota</taxon>
        <taxon>Pezizomycotina</taxon>
        <taxon>Sordariomycetes</taxon>
        <taxon>Sordariomycetidae</taxon>
        <taxon>Sordariales</taxon>
        <taxon>Chaetomiaceae</taxon>
        <taxon>Parachaetomium</taxon>
    </lineage>
</organism>
<dbReference type="EMBL" id="MU854357">
    <property type="protein sequence ID" value="KAK4041429.1"/>
    <property type="molecule type" value="Genomic_DNA"/>
</dbReference>
<feature type="domain" description="DUF8212" evidence="2">
    <location>
        <begin position="226"/>
        <end position="367"/>
    </location>
</feature>
<comment type="caution">
    <text evidence="3">The sequence shown here is derived from an EMBL/GenBank/DDBJ whole genome shotgun (WGS) entry which is preliminary data.</text>
</comment>
<dbReference type="Pfam" id="PF06985">
    <property type="entry name" value="HET"/>
    <property type="match status" value="1"/>
</dbReference>
<reference evidence="4" key="1">
    <citation type="journal article" date="2023" name="Mol. Phylogenet. Evol.">
        <title>Genome-scale phylogeny and comparative genomics of the fungal order Sordariales.</title>
        <authorList>
            <person name="Hensen N."/>
            <person name="Bonometti L."/>
            <person name="Westerberg I."/>
            <person name="Brannstrom I.O."/>
            <person name="Guillou S."/>
            <person name="Cros-Aarteil S."/>
            <person name="Calhoun S."/>
            <person name="Haridas S."/>
            <person name="Kuo A."/>
            <person name="Mondo S."/>
            <person name="Pangilinan J."/>
            <person name="Riley R."/>
            <person name="LaButti K."/>
            <person name="Andreopoulos B."/>
            <person name="Lipzen A."/>
            <person name="Chen C."/>
            <person name="Yan M."/>
            <person name="Daum C."/>
            <person name="Ng V."/>
            <person name="Clum A."/>
            <person name="Steindorff A."/>
            <person name="Ohm R.A."/>
            <person name="Martin F."/>
            <person name="Silar P."/>
            <person name="Natvig D.O."/>
            <person name="Lalanne C."/>
            <person name="Gautier V."/>
            <person name="Ament-Velasquez S.L."/>
            <person name="Kruys A."/>
            <person name="Hutchinson M.I."/>
            <person name="Powell A.J."/>
            <person name="Barry K."/>
            <person name="Miller A.N."/>
            <person name="Grigoriev I.V."/>
            <person name="Debuchy R."/>
            <person name="Gladieux P."/>
            <person name="Hiltunen Thoren M."/>
            <person name="Johannesson H."/>
        </authorList>
    </citation>
    <scope>NUCLEOTIDE SEQUENCE [LARGE SCALE GENOMIC DNA]</scope>
    <source>
        <strain evidence="4">CBS 284.82</strain>
    </source>
</reference>
<dbReference type="InterPro" id="IPR058525">
    <property type="entry name" value="DUF8212"/>
</dbReference>
<evidence type="ECO:0000313" key="3">
    <source>
        <dbReference type="EMBL" id="KAK4041429.1"/>
    </source>
</evidence>
<dbReference type="Proteomes" id="UP001303115">
    <property type="component" value="Unassembled WGS sequence"/>
</dbReference>
<name>A0AAN6PLS7_9PEZI</name>
<dbReference type="InterPro" id="IPR010730">
    <property type="entry name" value="HET"/>
</dbReference>
<evidence type="ECO:0000259" key="1">
    <source>
        <dbReference type="Pfam" id="PF06985"/>
    </source>
</evidence>
<keyword evidence="4" id="KW-1185">Reference proteome</keyword>